<dbReference type="RefSeq" id="WP_329408018.1">
    <property type="nucleotide sequence ID" value="NZ_CP109441.1"/>
</dbReference>
<evidence type="ECO:0000313" key="1">
    <source>
        <dbReference type="EMBL" id="WUV44857.1"/>
    </source>
</evidence>
<proteinExistence type="predicted"/>
<gene>
    <name evidence="1" type="ORF">OG563_37895</name>
</gene>
<dbReference type="Proteomes" id="UP001432062">
    <property type="component" value="Chromosome"/>
</dbReference>
<accession>A0ABZ1YSK1</accession>
<keyword evidence="2" id="KW-1185">Reference proteome</keyword>
<evidence type="ECO:0000313" key="2">
    <source>
        <dbReference type="Proteomes" id="UP001432062"/>
    </source>
</evidence>
<organism evidence="1 2">
    <name type="scientific">Nocardia vinacea</name>
    <dbReference type="NCBI Taxonomy" id="96468"/>
    <lineage>
        <taxon>Bacteria</taxon>
        <taxon>Bacillati</taxon>
        <taxon>Actinomycetota</taxon>
        <taxon>Actinomycetes</taxon>
        <taxon>Mycobacteriales</taxon>
        <taxon>Nocardiaceae</taxon>
        <taxon>Nocardia</taxon>
    </lineage>
</organism>
<sequence length="141" mass="15361">MIPPLVLPQAPLEQLIRGPLAGPPEPASIPDDDILCGISTLGEAGRVLDRYVMAALGWPPGTKLQIQPVDDVLLVGPSPDGQVRVTGDGYFRIPFRQRRRVSLLIGQRVLLTGRRSREQLLVHPPSALGRLLAARLTLLDR</sequence>
<protein>
    <submittedName>
        <fullName evidence="1">Uncharacterized protein</fullName>
    </submittedName>
</protein>
<reference evidence="1" key="1">
    <citation type="submission" date="2022-10" db="EMBL/GenBank/DDBJ databases">
        <title>The complete genomes of actinobacterial strains from the NBC collection.</title>
        <authorList>
            <person name="Joergensen T.S."/>
            <person name="Alvarez Arevalo M."/>
            <person name="Sterndorff E.B."/>
            <person name="Faurdal D."/>
            <person name="Vuksanovic O."/>
            <person name="Mourched A.-S."/>
            <person name="Charusanti P."/>
            <person name="Shaw S."/>
            <person name="Blin K."/>
            <person name="Weber T."/>
        </authorList>
    </citation>
    <scope>NUCLEOTIDE SEQUENCE</scope>
    <source>
        <strain evidence="1">NBC_01482</strain>
    </source>
</reference>
<dbReference type="EMBL" id="CP109441">
    <property type="protein sequence ID" value="WUV44857.1"/>
    <property type="molecule type" value="Genomic_DNA"/>
</dbReference>
<name>A0ABZ1YSK1_9NOCA</name>